<comment type="caution">
    <text evidence="6">The sequence shown here is derived from an EMBL/GenBank/DDBJ whole genome shotgun (WGS) entry which is preliminary data.</text>
</comment>
<evidence type="ECO:0000256" key="2">
    <source>
        <dbReference type="ARBA" id="ARBA00023015"/>
    </source>
</evidence>
<dbReference type="STRING" id="59750.AWC31_24135"/>
<dbReference type="Pfam" id="PF00126">
    <property type="entry name" value="HTH_1"/>
    <property type="match status" value="1"/>
</dbReference>
<keyword evidence="4" id="KW-0804">Transcription</keyword>
<dbReference type="InterPro" id="IPR000847">
    <property type="entry name" value="LysR_HTH_N"/>
</dbReference>
<accession>A0A132PGY7</accession>
<name>A0A132PGY7_9MYCO</name>
<dbReference type="InterPro" id="IPR058163">
    <property type="entry name" value="LysR-type_TF_proteobact-type"/>
</dbReference>
<dbReference type="GO" id="GO:0003700">
    <property type="term" value="F:DNA-binding transcription factor activity"/>
    <property type="evidence" value="ECO:0007669"/>
    <property type="project" value="InterPro"/>
</dbReference>
<dbReference type="AlphaFoldDB" id="A0A132PGY7"/>
<proteinExistence type="inferred from homology"/>
<dbReference type="PROSITE" id="PS50931">
    <property type="entry name" value="HTH_LYSR"/>
    <property type="match status" value="1"/>
</dbReference>
<dbReference type="PANTHER" id="PTHR30537:SF3">
    <property type="entry name" value="TRANSCRIPTIONAL REGULATORY PROTEIN"/>
    <property type="match status" value="1"/>
</dbReference>
<dbReference type="InterPro" id="IPR036388">
    <property type="entry name" value="WH-like_DNA-bd_sf"/>
</dbReference>
<evidence type="ECO:0000256" key="1">
    <source>
        <dbReference type="ARBA" id="ARBA00009437"/>
    </source>
</evidence>
<organism evidence="6 8">
    <name type="scientific">Mycolicibacterium wolinskyi</name>
    <dbReference type="NCBI Taxonomy" id="59750"/>
    <lineage>
        <taxon>Bacteria</taxon>
        <taxon>Bacillati</taxon>
        <taxon>Actinomycetota</taxon>
        <taxon>Actinomycetes</taxon>
        <taxon>Mycobacteriales</taxon>
        <taxon>Mycobacteriaceae</taxon>
        <taxon>Mycolicibacterium</taxon>
    </lineage>
</organism>
<feature type="domain" description="HTH lysR-type" evidence="5">
    <location>
        <begin position="2"/>
        <end position="59"/>
    </location>
</feature>
<dbReference type="PATRIC" id="fig|59750.3.peg.2163"/>
<dbReference type="GO" id="GO:0006351">
    <property type="term" value="P:DNA-templated transcription"/>
    <property type="evidence" value="ECO:0007669"/>
    <property type="project" value="TreeGrafter"/>
</dbReference>
<dbReference type="OrthoDB" id="9789529at2"/>
<reference evidence="6 8" key="1">
    <citation type="submission" date="2015-07" db="EMBL/GenBank/DDBJ databases">
        <title>A draft genome sequence of Mycobacterium wolinskyi.</title>
        <authorList>
            <person name="de Man T.J."/>
            <person name="Perry K.A."/>
            <person name="Coulliette A.D."/>
            <person name="Jensen B."/>
            <person name="Toney N.C."/>
            <person name="Limbago B.M."/>
            <person name="Noble-Wang J."/>
        </authorList>
    </citation>
    <scope>NUCLEOTIDE SEQUENCE [LARGE SCALE GENOMIC DNA]</scope>
    <source>
        <strain evidence="6 8">CDC_01</strain>
    </source>
</reference>
<gene>
    <name evidence="6" type="ORF">AFM11_24020</name>
    <name evidence="7" type="ORF">AWC31_24135</name>
</gene>
<dbReference type="EMBL" id="LQQA01000013">
    <property type="protein sequence ID" value="ORX15640.1"/>
    <property type="molecule type" value="Genomic_DNA"/>
</dbReference>
<dbReference type="Gene3D" id="1.10.10.10">
    <property type="entry name" value="Winged helix-like DNA-binding domain superfamily/Winged helix DNA-binding domain"/>
    <property type="match status" value="1"/>
</dbReference>
<evidence type="ECO:0000256" key="4">
    <source>
        <dbReference type="ARBA" id="ARBA00023163"/>
    </source>
</evidence>
<evidence type="ECO:0000259" key="5">
    <source>
        <dbReference type="PROSITE" id="PS50931"/>
    </source>
</evidence>
<evidence type="ECO:0000313" key="9">
    <source>
        <dbReference type="Proteomes" id="UP000193964"/>
    </source>
</evidence>
<dbReference type="InterPro" id="IPR005119">
    <property type="entry name" value="LysR_subst-bd"/>
</dbReference>
<dbReference type="PANTHER" id="PTHR30537">
    <property type="entry name" value="HTH-TYPE TRANSCRIPTIONAL REGULATOR"/>
    <property type="match status" value="1"/>
</dbReference>
<dbReference type="EMBL" id="LGTW01000018">
    <property type="protein sequence ID" value="KWX21605.1"/>
    <property type="molecule type" value="Genomic_DNA"/>
</dbReference>
<protein>
    <submittedName>
        <fullName evidence="6">LysR family transcriptional regulator</fullName>
    </submittedName>
</protein>
<evidence type="ECO:0000256" key="3">
    <source>
        <dbReference type="ARBA" id="ARBA00023125"/>
    </source>
</evidence>
<keyword evidence="8" id="KW-1185">Reference proteome</keyword>
<comment type="similarity">
    <text evidence="1">Belongs to the LysR transcriptional regulatory family.</text>
</comment>
<dbReference type="GO" id="GO:0043565">
    <property type="term" value="F:sequence-specific DNA binding"/>
    <property type="evidence" value="ECO:0007669"/>
    <property type="project" value="TreeGrafter"/>
</dbReference>
<dbReference type="Gene3D" id="3.40.190.290">
    <property type="match status" value="1"/>
</dbReference>
<dbReference type="SUPFAM" id="SSF53850">
    <property type="entry name" value="Periplasmic binding protein-like II"/>
    <property type="match status" value="1"/>
</dbReference>
<dbReference type="Proteomes" id="UP000193964">
    <property type="component" value="Unassembled WGS sequence"/>
</dbReference>
<evidence type="ECO:0000313" key="6">
    <source>
        <dbReference type="EMBL" id="KWX21605.1"/>
    </source>
</evidence>
<evidence type="ECO:0000313" key="8">
    <source>
        <dbReference type="Proteomes" id="UP000070612"/>
    </source>
</evidence>
<keyword evidence="3" id="KW-0238">DNA-binding</keyword>
<keyword evidence="2" id="KW-0805">Transcription regulation</keyword>
<dbReference type="Pfam" id="PF03466">
    <property type="entry name" value="LysR_substrate"/>
    <property type="match status" value="1"/>
</dbReference>
<dbReference type="RefSeq" id="WP_067853548.1">
    <property type="nucleotide sequence ID" value="NZ_JACKUA010000019.1"/>
</dbReference>
<dbReference type="Proteomes" id="UP000070612">
    <property type="component" value="Unassembled WGS sequence"/>
</dbReference>
<dbReference type="SUPFAM" id="SSF46785">
    <property type="entry name" value="Winged helix' DNA-binding domain"/>
    <property type="match status" value="1"/>
</dbReference>
<reference evidence="7 9" key="2">
    <citation type="submission" date="2016-01" db="EMBL/GenBank/DDBJ databases">
        <title>The new phylogeny of the genus Mycobacterium.</title>
        <authorList>
            <person name="Tarcisio F."/>
            <person name="Conor M."/>
            <person name="Antonella G."/>
            <person name="Elisabetta G."/>
            <person name="Giulia F.S."/>
            <person name="Sara T."/>
            <person name="Anna F."/>
            <person name="Clotilde B."/>
            <person name="Roberto B."/>
            <person name="Veronica D.S."/>
            <person name="Fabio R."/>
            <person name="Monica P."/>
            <person name="Olivier J."/>
            <person name="Enrico T."/>
            <person name="Nicola S."/>
        </authorList>
    </citation>
    <scope>NUCLEOTIDE SEQUENCE [LARGE SCALE GENOMIC DNA]</scope>
    <source>
        <strain evidence="7 9">ATCC 700010</strain>
    </source>
</reference>
<sequence length="298" mass="33223">MISADDLRVFLEVARRRRLTEAAKHLQINHTTVSRHITRLEQAAGHRLFDRHVDGWSLTEAGTHLIEHAEAIDAALLAAQEECLTAGPSISGRVRVIAPDGFGTYMLLPGLGELRRQHPALVVEIVTANRHESLTPREFDLAVTIERPQARAVDVHKLTDFTLAFYASPEYLAAHSPITTVDDLYDHSLIWYVDDALEHSTFNLLYELLPRAQAQIQTNYIAGHIEAAAAGLGVAFLPTFIGDNSPQVRRLHQIDARVRRSYWMSVPRDLARLARVRLMATFVTKVIAAHKVGSVLTA</sequence>
<dbReference type="InterPro" id="IPR036390">
    <property type="entry name" value="WH_DNA-bd_sf"/>
</dbReference>
<evidence type="ECO:0000313" key="7">
    <source>
        <dbReference type="EMBL" id="ORX15640.1"/>
    </source>
</evidence>